<feature type="transmembrane region" description="Helical" evidence="10">
    <location>
        <begin position="266"/>
        <end position="285"/>
    </location>
</feature>
<dbReference type="InterPro" id="IPR023299">
    <property type="entry name" value="ATPase_P-typ_cyto_dom_N"/>
</dbReference>
<evidence type="ECO:0000256" key="8">
    <source>
        <dbReference type="ARBA" id="ARBA00039097"/>
    </source>
</evidence>
<dbReference type="Pfam" id="PF00122">
    <property type="entry name" value="E1-E2_ATPase"/>
    <property type="match status" value="1"/>
</dbReference>
<dbReference type="InterPro" id="IPR059000">
    <property type="entry name" value="ATPase_P-type_domA"/>
</dbReference>
<dbReference type="GeneID" id="82257813"/>
<dbReference type="InterPro" id="IPR008250">
    <property type="entry name" value="ATPase_P-typ_transduc_dom_A_sf"/>
</dbReference>
<dbReference type="PROSITE" id="PS00154">
    <property type="entry name" value="ATPASE_E1_E2"/>
    <property type="match status" value="1"/>
</dbReference>
<gene>
    <name evidence="13" type="ORF">SAMN04488018_11371</name>
</gene>
<evidence type="ECO:0000256" key="11">
    <source>
        <dbReference type="SAM" id="MobiDB-lite"/>
    </source>
</evidence>
<dbReference type="InterPro" id="IPR036412">
    <property type="entry name" value="HAD-like_sf"/>
</dbReference>
<dbReference type="SUPFAM" id="SSF56784">
    <property type="entry name" value="HAD-like"/>
    <property type="match status" value="1"/>
</dbReference>
<dbReference type="SFLD" id="SFLDG00002">
    <property type="entry name" value="C1.7:_P-type_atpase_like"/>
    <property type="match status" value="1"/>
</dbReference>
<dbReference type="GO" id="GO:0046872">
    <property type="term" value="F:metal ion binding"/>
    <property type="evidence" value="ECO:0007669"/>
    <property type="project" value="UniProtKB-KW"/>
</dbReference>
<evidence type="ECO:0000256" key="7">
    <source>
        <dbReference type="ARBA" id="ARBA00023136"/>
    </source>
</evidence>
<feature type="transmembrane region" description="Helical" evidence="10">
    <location>
        <begin position="65"/>
        <end position="88"/>
    </location>
</feature>
<dbReference type="EC" id="7.2.2.12" evidence="8"/>
<keyword evidence="7 10" id="KW-0472">Membrane</keyword>
<feature type="region of interest" description="Disordered" evidence="11">
    <location>
        <begin position="1"/>
        <end position="26"/>
    </location>
</feature>
<keyword evidence="5" id="KW-1278">Translocase</keyword>
<keyword evidence="10" id="KW-0547">Nucleotide-binding</keyword>
<evidence type="ECO:0000259" key="12">
    <source>
        <dbReference type="Pfam" id="PF00122"/>
    </source>
</evidence>
<comment type="subcellular location">
    <subcellularLocation>
        <location evidence="10">Cell membrane</location>
    </subcellularLocation>
    <subcellularLocation>
        <location evidence="1">Membrane</location>
    </subcellularLocation>
</comment>
<evidence type="ECO:0000256" key="6">
    <source>
        <dbReference type="ARBA" id="ARBA00022989"/>
    </source>
</evidence>
<name>A0A1H6W9W3_9FLAO</name>
<dbReference type="RefSeq" id="WP_074746839.1">
    <property type="nucleotide sequence ID" value="NZ_FNYS01000013.1"/>
</dbReference>
<dbReference type="InterPro" id="IPR027256">
    <property type="entry name" value="P-typ_ATPase_IB"/>
</dbReference>
<dbReference type="Pfam" id="PF00702">
    <property type="entry name" value="Hydrolase"/>
    <property type="match status" value="1"/>
</dbReference>
<dbReference type="Proteomes" id="UP000183077">
    <property type="component" value="Unassembled WGS sequence"/>
</dbReference>
<dbReference type="SUPFAM" id="SSF81653">
    <property type="entry name" value="Calcium ATPase, transduction domain A"/>
    <property type="match status" value="1"/>
</dbReference>
<dbReference type="AlphaFoldDB" id="A0A1H6W9W3"/>
<dbReference type="Gene3D" id="2.70.150.10">
    <property type="entry name" value="Calcium-transporting ATPase, cytoplasmic transduction domain A"/>
    <property type="match status" value="1"/>
</dbReference>
<evidence type="ECO:0000256" key="10">
    <source>
        <dbReference type="RuleBase" id="RU362081"/>
    </source>
</evidence>
<dbReference type="GO" id="GO:0005886">
    <property type="term" value="C:plasma membrane"/>
    <property type="evidence" value="ECO:0007669"/>
    <property type="project" value="UniProtKB-SubCell"/>
</dbReference>
<dbReference type="GO" id="GO:0005524">
    <property type="term" value="F:ATP binding"/>
    <property type="evidence" value="ECO:0007669"/>
    <property type="project" value="UniProtKB-UniRule"/>
</dbReference>
<dbReference type="PRINTS" id="PR00119">
    <property type="entry name" value="CATATPASE"/>
</dbReference>
<comment type="similarity">
    <text evidence="2 10">Belongs to the cation transport ATPase (P-type) (TC 3.A.3) family. Type IB subfamily.</text>
</comment>
<dbReference type="InterPro" id="IPR018303">
    <property type="entry name" value="ATPase_P-typ_P_site"/>
</dbReference>
<keyword evidence="4 10" id="KW-0479">Metal-binding</keyword>
<proteinExistence type="inferred from homology"/>
<organism evidence="13 14">
    <name type="scientific">Myroides marinus</name>
    <dbReference type="NCBI Taxonomy" id="703342"/>
    <lineage>
        <taxon>Bacteria</taxon>
        <taxon>Pseudomonadati</taxon>
        <taxon>Bacteroidota</taxon>
        <taxon>Flavobacteriia</taxon>
        <taxon>Flavobacteriales</taxon>
        <taxon>Flavobacteriaceae</taxon>
        <taxon>Myroides</taxon>
    </lineage>
</organism>
<keyword evidence="10" id="KW-1003">Cell membrane</keyword>
<accession>A0A1H6W9W3</accession>
<keyword evidence="10" id="KW-0067">ATP-binding</keyword>
<dbReference type="SUPFAM" id="SSF81665">
    <property type="entry name" value="Calcium ATPase, transmembrane domain M"/>
    <property type="match status" value="1"/>
</dbReference>
<feature type="domain" description="P-type ATPase A" evidence="12">
    <location>
        <begin position="148"/>
        <end position="247"/>
    </location>
</feature>
<dbReference type="InterPro" id="IPR023214">
    <property type="entry name" value="HAD_sf"/>
</dbReference>
<evidence type="ECO:0000256" key="9">
    <source>
        <dbReference type="ARBA" id="ARBA00047308"/>
    </source>
</evidence>
<dbReference type="GO" id="GO:0015086">
    <property type="term" value="F:cadmium ion transmembrane transporter activity"/>
    <property type="evidence" value="ECO:0007669"/>
    <property type="project" value="TreeGrafter"/>
</dbReference>
<dbReference type="InterPro" id="IPR001757">
    <property type="entry name" value="P_typ_ATPase"/>
</dbReference>
<dbReference type="SFLD" id="SFLDF00027">
    <property type="entry name" value="p-type_atpase"/>
    <property type="match status" value="1"/>
</dbReference>
<dbReference type="PRINTS" id="PR00941">
    <property type="entry name" value="CDATPASE"/>
</dbReference>
<feature type="transmembrane region" description="Helical" evidence="10">
    <location>
        <begin position="596"/>
        <end position="618"/>
    </location>
</feature>
<sequence>MSAKKNVKQKSKDHNHSSNDGHDHNHEGNNMIKLVIFSLVMFFSGITMGNILKLEWFVNNQLLQFVWYAIAYLPVGFPVLKQAVVLLIQKREFFNEFTLMGVATLGAFFINEYAEGVAVMIFYTIGEIFQENAVNRAKSNIKALLDIRPNEATVFRNNQYIVVNPEEVVIGEIVQVKVGEKIPLDGELITNKGSFNTAALTGESKPSTYEKGETVLTGMINLQNVIEVKTTKLYQDSSLAKILEMVQEASTRKAPTELYIRKFAKIYTPIVFFLAIALTVIPYFILGSEYIFTQWLERTLVFLVISCPCALVISVPLGYFGGIGAASRNGILFKGSNFLELMAKLDIVVMDKTGTLTEGVFKVQKVETNIEQSVFVQIVSAIEKQSTHPIAKAIVDAYPTEKIAEEVHEISGKGLIGKVDGQTILVGNTALLKQFNIIYPQEIDSIVESIVVVAIENNYAGYITIADQIKADAKQAIVSMKAIGVEQTVMLSGDKDSITQKVAKETNIDFAMGGLLPEGKVEQVEKLKRENPNKSLAFVGDGINDAPVLALSDVGIAMGGLGSDAAIETADVVIQTDQPSKIATAMLIGKKTRQIVIQNIALALIVKVIVLILGAGGIATMWEAVFADVGVALVAILNAVRIQKMEFK</sequence>
<dbReference type="PANTHER" id="PTHR48085:SF5">
    <property type="entry name" value="CADMIUM_ZINC-TRANSPORTING ATPASE HMA4-RELATED"/>
    <property type="match status" value="1"/>
</dbReference>
<feature type="transmembrane region" description="Helical" evidence="10">
    <location>
        <begin position="300"/>
        <end position="320"/>
    </location>
</feature>
<evidence type="ECO:0000256" key="5">
    <source>
        <dbReference type="ARBA" id="ARBA00022967"/>
    </source>
</evidence>
<evidence type="ECO:0000256" key="4">
    <source>
        <dbReference type="ARBA" id="ARBA00022723"/>
    </source>
</evidence>
<dbReference type="PANTHER" id="PTHR48085">
    <property type="entry name" value="CADMIUM/ZINC-TRANSPORTING ATPASE HMA2-RELATED"/>
    <property type="match status" value="1"/>
</dbReference>
<dbReference type="Gene3D" id="3.40.50.1000">
    <property type="entry name" value="HAD superfamily/HAD-like"/>
    <property type="match status" value="1"/>
</dbReference>
<evidence type="ECO:0000313" key="14">
    <source>
        <dbReference type="Proteomes" id="UP000183077"/>
    </source>
</evidence>
<protein>
    <recommendedName>
        <fullName evidence="8">P-type Zn(2+) transporter</fullName>
        <ecNumber evidence="8">7.2.2.12</ecNumber>
    </recommendedName>
</protein>
<dbReference type="NCBIfam" id="TIGR01525">
    <property type="entry name" value="ATPase-IB_hvy"/>
    <property type="match status" value="1"/>
</dbReference>
<reference evidence="13 14" key="1">
    <citation type="submission" date="2016-10" db="EMBL/GenBank/DDBJ databases">
        <authorList>
            <person name="de Groot N.N."/>
        </authorList>
    </citation>
    <scope>NUCLEOTIDE SEQUENCE [LARGE SCALE GENOMIC DNA]</scope>
    <source>
        <strain evidence="13 14">DSM 23048</strain>
    </source>
</reference>
<dbReference type="InterPro" id="IPR044492">
    <property type="entry name" value="P_typ_ATPase_HD_dom"/>
</dbReference>
<keyword evidence="6 10" id="KW-1133">Transmembrane helix</keyword>
<comment type="catalytic activity">
    <reaction evidence="9">
        <text>Zn(2+)(in) + ATP + H2O = Zn(2+)(out) + ADP + phosphate + H(+)</text>
        <dbReference type="Rhea" id="RHEA:20621"/>
        <dbReference type="ChEBI" id="CHEBI:15377"/>
        <dbReference type="ChEBI" id="CHEBI:15378"/>
        <dbReference type="ChEBI" id="CHEBI:29105"/>
        <dbReference type="ChEBI" id="CHEBI:30616"/>
        <dbReference type="ChEBI" id="CHEBI:43474"/>
        <dbReference type="ChEBI" id="CHEBI:456216"/>
        <dbReference type="EC" id="7.2.2.12"/>
    </reaction>
</comment>
<evidence type="ECO:0000313" key="13">
    <source>
        <dbReference type="EMBL" id="SEJ13819.1"/>
    </source>
</evidence>
<dbReference type="NCBIfam" id="TIGR01494">
    <property type="entry name" value="ATPase_P-type"/>
    <property type="match status" value="1"/>
</dbReference>
<evidence type="ECO:0000256" key="3">
    <source>
        <dbReference type="ARBA" id="ARBA00022692"/>
    </source>
</evidence>
<evidence type="ECO:0000256" key="1">
    <source>
        <dbReference type="ARBA" id="ARBA00004370"/>
    </source>
</evidence>
<feature type="transmembrane region" description="Helical" evidence="10">
    <location>
        <begin position="624"/>
        <end position="642"/>
    </location>
</feature>
<dbReference type="InterPro" id="IPR023298">
    <property type="entry name" value="ATPase_P-typ_TM_dom_sf"/>
</dbReference>
<keyword evidence="3 10" id="KW-0812">Transmembrane</keyword>
<dbReference type="EMBL" id="FNYS01000013">
    <property type="protein sequence ID" value="SEJ13819.1"/>
    <property type="molecule type" value="Genomic_DNA"/>
</dbReference>
<dbReference type="Gene3D" id="3.40.1110.10">
    <property type="entry name" value="Calcium-transporting ATPase, cytoplasmic domain N"/>
    <property type="match status" value="1"/>
</dbReference>
<dbReference type="InterPro" id="IPR051014">
    <property type="entry name" value="Cation_Transport_ATPase_IB"/>
</dbReference>
<feature type="transmembrane region" description="Helical" evidence="10">
    <location>
        <begin position="34"/>
        <end position="53"/>
    </location>
</feature>
<dbReference type="GO" id="GO:0016463">
    <property type="term" value="F:P-type zinc transporter activity"/>
    <property type="evidence" value="ECO:0007669"/>
    <property type="project" value="UniProtKB-EC"/>
</dbReference>
<dbReference type="NCBIfam" id="TIGR01512">
    <property type="entry name" value="ATPase-IB2_Cd"/>
    <property type="match status" value="1"/>
</dbReference>
<dbReference type="SFLD" id="SFLDS00003">
    <property type="entry name" value="Haloacid_Dehalogenase"/>
    <property type="match status" value="1"/>
</dbReference>
<evidence type="ECO:0000256" key="2">
    <source>
        <dbReference type="ARBA" id="ARBA00006024"/>
    </source>
</evidence>
<feature type="compositionally biased region" description="Basic and acidic residues" evidence="11">
    <location>
        <begin position="10"/>
        <end position="26"/>
    </location>
</feature>
<dbReference type="GO" id="GO:0016887">
    <property type="term" value="F:ATP hydrolysis activity"/>
    <property type="evidence" value="ECO:0007669"/>
    <property type="project" value="InterPro"/>
</dbReference>